<feature type="transmembrane region" description="Helical" evidence="1">
    <location>
        <begin position="237"/>
        <end position="255"/>
    </location>
</feature>
<dbReference type="AlphaFoldDB" id="A0A9P6JNS1"/>
<accession>A0A9P6JNS1</accession>
<comment type="caution">
    <text evidence="3">The sequence shown here is derived from an EMBL/GenBank/DDBJ whole genome shotgun (WGS) entry which is preliminary data.</text>
</comment>
<evidence type="ECO:0000313" key="4">
    <source>
        <dbReference type="Proteomes" id="UP000807306"/>
    </source>
</evidence>
<dbReference type="Proteomes" id="UP000807306">
    <property type="component" value="Unassembled WGS sequence"/>
</dbReference>
<reference evidence="3" key="1">
    <citation type="submission" date="2020-11" db="EMBL/GenBank/DDBJ databases">
        <authorList>
            <consortium name="DOE Joint Genome Institute"/>
            <person name="Ahrendt S."/>
            <person name="Riley R."/>
            <person name="Andreopoulos W."/>
            <person name="Labutti K."/>
            <person name="Pangilinan J."/>
            <person name="Ruiz-Duenas F.J."/>
            <person name="Barrasa J.M."/>
            <person name="Sanchez-Garcia M."/>
            <person name="Camarero S."/>
            <person name="Miyauchi S."/>
            <person name="Serrano A."/>
            <person name="Linde D."/>
            <person name="Babiker R."/>
            <person name="Drula E."/>
            <person name="Ayuso-Fernandez I."/>
            <person name="Pacheco R."/>
            <person name="Padilla G."/>
            <person name="Ferreira P."/>
            <person name="Barriuso J."/>
            <person name="Kellner H."/>
            <person name="Castanera R."/>
            <person name="Alfaro M."/>
            <person name="Ramirez L."/>
            <person name="Pisabarro A.G."/>
            <person name="Kuo A."/>
            <person name="Tritt A."/>
            <person name="Lipzen A."/>
            <person name="He G."/>
            <person name="Yan M."/>
            <person name="Ng V."/>
            <person name="Cullen D."/>
            <person name="Martin F."/>
            <person name="Rosso M.-N."/>
            <person name="Henrissat B."/>
            <person name="Hibbett D."/>
            <person name="Martinez A.T."/>
            <person name="Grigoriev I.V."/>
        </authorList>
    </citation>
    <scope>NUCLEOTIDE SEQUENCE</scope>
    <source>
        <strain evidence="3">CBS 506.95</strain>
    </source>
</reference>
<keyword evidence="4" id="KW-1185">Reference proteome</keyword>
<organism evidence="3 4">
    <name type="scientific">Crepidotus variabilis</name>
    <dbReference type="NCBI Taxonomy" id="179855"/>
    <lineage>
        <taxon>Eukaryota</taxon>
        <taxon>Fungi</taxon>
        <taxon>Dikarya</taxon>
        <taxon>Basidiomycota</taxon>
        <taxon>Agaricomycotina</taxon>
        <taxon>Agaricomycetes</taxon>
        <taxon>Agaricomycetidae</taxon>
        <taxon>Agaricales</taxon>
        <taxon>Agaricineae</taxon>
        <taxon>Crepidotaceae</taxon>
        <taxon>Crepidotus</taxon>
    </lineage>
</organism>
<dbReference type="EMBL" id="MU157861">
    <property type="protein sequence ID" value="KAF9527416.1"/>
    <property type="molecule type" value="Genomic_DNA"/>
</dbReference>
<name>A0A9P6JNS1_9AGAR</name>
<sequence>MSLNMDFLIANERNKRMSRYPVVACYTALLYEFLIVFDQEWRLIYKSQWSLLKCLYLACRFAPIALWPVNMYSFMNEHTRQGCQPLVIFESLSFGLLLALPQCIYVLRAWSITGRMRPLLVLFLACFGAYLTVVVWAATDDFSVGNAGFDFLGKAGCYRNLYHNQNPFARPIFAGIVLDIVVGGVIVVYYHFTIRRSSGRLGKLILHQDLLFFPSMLLLDALAGIIFTHPLRFLDGIVFTGVLLMSNVMACRFILQIRETSSTSLGSELQQLSAQVQRDLILAEIKPTTTMKELRSLSAAHLHIGSNHSLSTNSSV</sequence>
<keyword evidence="1" id="KW-0812">Transmembrane</keyword>
<dbReference type="Pfam" id="PF20151">
    <property type="entry name" value="DUF6533"/>
    <property type="match status" value="1"/>
</dbReference>
<keyword evidence="1" id="KW-1133">Transmembrane helix</keyword>
<feature type="domain" description="DUF6533" evidence="2">
    <location>
        <begin position="22"/>
        <end position="64"/>
    </location>
</feature>
<feature type="transmembrane region" description="Helical" evidence="1">
    <location>
        <begin position="49"/>
        <end position="67"/>
    </location>
</feature>
<evidence type="ECO:0000313" key="3">
    <source>
        <dbReference type="EMBL" id="KAF9527416.1"/>
    </source>
</evidence>
<protein>
    <recommendedName>
        <fullName evidence="2">DUF6533 domain-containing protein</fullName>
    </recommendedName>
</protein>
<feature type="transmembrane region" description="Helical" evidence="1">
    <location>
        <begin position="20"/>
        <end position="37"/>
    </location>
</feature>
<feature type="transmembrane region" description="Helical" evidence="1">
    <location>
        <begin position="87"/>
        <end position="107"/>
    </location>
</feature>
<dbReference type="OrthoDB" id="3251775at2759"/>
<dbReference type="InterPro" id="IPR045340">
    <property type="entry name" value="DUF6533"/>
</dbReference>
<keyword evidence="1" id="KW-0472">Membrane</keyword>
<feature type="transmembrane region" description="Helical" evidence="1">
    <location>
        <begin position="119"/>
        <end position="139"/>
    </location>
</feature>
<feature type="transmembrane region" description="Helical" evidence="1">
    <location>
        <begin position="168"/>
        <end position="190"/>
    </location>
</feature>
<evidence type="ECO:0000259" key="2">
    <source>
        <dbReference type="Pfam" id="PF20151"/>
    </source>
</evidence>
<feature type="transmembrane region" description="Helical" evidence="1">
    <location>
        <begin position="210"/>
        <end position="231"/>
    </location>
</feature>
<evidence type="ECO:0000256" key="1">
    <source>
        <dbReference type="SAM" id="Phobius"/>
    </source>
</evidence>
<gene>
    <name evidence="3" type="ORF">CPB83DRAFT_394971</name>
</gene>
<proteinExistence type="predicted"/>